<reference evidence="1" key="1">
    <citation type="submission" date="2018-05" db="EMBL/GenBank/DDBJ databases">
        <authorList>
            <person name="Lanie J.A."/>
            <person name="Ng W.-L."/>
            <person name="Kazmierczak K.M."/>
            <person name="Andrzejewski T.M."/>
            <person name="Davidsen T.M."/>
            <person name="Wayne K.J."/>
            <person name="Tettelin H."/>
            <person name="Glass J.I."/>
            <person name="Rusch D."/>
            <person name="Podicherti R."/>
            <person name="Tsui H.-C.T."/>
            <person name="Winkler M.E."/>
        </authorList>
    </citation>
    <scope>NUCLEOTIDE SEQUENCE</scope>
</reference>
<gene>
    <name evidence="1" type="ORF">METZ01_LOCUS196694</name>
</gene>
<sequence>MEGFVVHDYLEMTVCLYLTYDFPRSWHNEWKNNVPLAR</sequence>
<dbReference type="EMBL" id="UINC01041919">
    <property type="protein sequence ID" value="SVB43840.1"/>
    <property type="molecule type" value="Genomic_DNA"/>
</dbReference>
<evidence type="ECO:0000313" key="1">
    <source>
        <dbReference type="EMBL" id="SVB43840.1"/>
    </source>
</evidence>
<protein>
    <submittedName>
        <fullName evidence="1">Uncharacterized protein</fullName>
    </submittedName>
</protein>
<dbReference type="AlphaFoldDB" id="A0A382DZF3"/>
<proteinExistence type="predicted"/>
<organism evidence="1">
    <name type="scientific">marine metagenome</name>
    <dbReference type="NCBI Taxonomy" id="408172"/>
    <lineage>
        <taxon>unclassified sequences</taxon>
        <taxon>metagenomes</taxon>
        <taxon>ecological metagenomes</taxon>
    </lineage>
</organism>
<name>A0A382DZF3_9ZZZZ</name>
<accession>A0A382DZF3</accession>